<dbReference type="InterPro" id="IPR007709">
    <property type="entry name" value="N-FG_amidohydro"/>
</dbReference>
<keyword evidence="2" id="KW-1185">Reference proteome</keyword>
<organism evidence="1 2">
    <name type="scientific">Bizionia echini</name>
    <dbReference type="NCBI Taxonomy" id="649333"/>
    <lineage>
        <taxon>Bacteria</taxon>
        <taxon>Pseudomonadati</taxon>
        <taxon>Bacteroidota</taxon>
        <taxon>Flavobacteriia</taxon>
        <taxon>Flavobacteriales</taxon>
        <taxon>Flavobacteriaceae</taxon>
        <taxon>Bizionia</taxon>
    </lineage>
</organism>
<sequence>MKLVLTCEHGGNYIPIEYKALFINQEAVLHTHRGFDLGALDVFKTLNPLADFSIYSITSRLLIELNRSLHHRNLFSEFTSELSQAEKQKIIVQHYKPYRDAVETAILNFIKEGETVLHISVHSFTPLWKNKKRRVDIGLLYDSRISKEKTFCKTFKAKLQKANTYGIRFNQPYLGKSDGFTTYLRKQFPNNYLGIELEINQKYVQNNKMPDILKVMLLNALNDYK</sequence>
<dbReference type="Pfam" id="PF05013">
    <property type="entry name" value="FGase"/>
    <property type="match status" value="1"/>
</dbReference>
<gene>
    <name evidence="1" type="ORF">SAMN04487989_106174</name>
</gene>
<dbReference type="SUPFAM" id="SSF53187">
    <property type="entry name" value="Zn-dependent exopeptidases"/>
    <property type="match status" value="1"/>
</dbReference>
<name>A0A1I5D2K1_9FLAO</name>
<dbReference type="GO" id="GO:0016787">
    <property type="term" value="F:hydrolase activity"/>
    <property type="evidence" value="ECO:0007669"/>
    <property type="project" value="UniProtKB-KW"/>
</dbReference>
<dbReference type="STRING" id="649333.SAMN04487989_106174"/>
<dbReference type="EMBL" id="FOVN01000006">
    <property type="protein sequence ID" value="SFN93326.1"/>
    <property type="molecule type" value="Genomic_DNA"/>
</dbReference>
<accession>A0A1I5D2K1</accession>
<dbReference type="AlphaFoldDB" id="A0A1I5D2K1"/>
<dbReference type="Gene3D" id="3.40.630.40">
    <property type="entry name" value="Zn-dependent exopeptidases"/>
    <property type="match status" value="1"/>
</dbReference>
<protein>
    <submittedName>
        <fullName evidence="1">Predicted N-formylglutamate amidohydrolase</fullName>
    </submittedName>
</protein>
<proteinExistence type="predicted"/>
<reference evidence="2" key="1">
    <citation type="submission" date="2016-10" db="EMBL/GenBank/DDBJ databases">
        <authorList>
            <person name="Varghese N."/>
            <person name="Submissions S."/>
        </authorList>
    </citation>
    <scope>NUCLEOTIDE SEQUENCE [LARGE SCALE GENOMIC DNA]</scope>
    <source>
        <strain evidence="2">DSM 23925</strain>
    </source>
</reference>
<keyword evidence="1" id="KW-0378">Hydrolase</keyword>
<dbReference type="RefSeq" id="WP_092209464.1">
    <property type="nucleotide sequence ID" value="NZ_FOVN01000006.1"/>
</dbReference>
<dbReference type="OrthoDB" id="9815326at2"/>
<evidence type="ECO:0000313" key="1">
    <source>
        <dbReference type="EMBL" id="SFN93326.1"/>
    </source>
</evidence>
<evidence type="ECO:0000313" key="2">
    <source>
        <dbReference type="Proteomes" id="UP000198705"/>
    </source>
</evidence>
<dbReference type="Proteomes" id="UP000198705">
    <property type="component" value="Unassembled WGS sequence"/>
</dbReference>